<evidence type="ECO:0000313" key="3">
    <source>
        <dbReference type="Proteomes" id="UP001596297"/>
    </source>
</evidence>
<name>A0ABW1YHX2_9DEIO</name>
<reference evidence="3" key="2">
    <citation type="journal article" date="2019" name="Int. J. Syst. Evol. Microbiol.">
        <title>The Global Catalogue of Microorganisms (GCM) 10K type strain sequencing project: providing services to taxonomists for standard genome sequencing and annotation.</title>
        <authorList>
            <consortium name="The Broad Institute Genomics Platform"/>
            <consortium name="The Broad Institute Genome Sequencing Center for Infectious Disease"/>
            <person name="Wu L."/>
            <person name="Ma J."/>
        </authorList>
    </citation>
    <scope>NUCLEOTIDE SEQUENCE [LARGE SCALE GENOMIC DNA]</scope>
    <source>
        <strain evidence="3">CGMCC 1.15772</strain>
    </source>
</reference>
<dbReference type="EMBL" id="JBHSWD010000006">
    <property type="protein sequence ID" value="MFC6593202.1"/>
    <property type="molecule type" value="Genomic_DNA"/>
</dbReference>
<protein>
    <submittedName>
        <fullName evidence="2">Polymorphic toxin-type HINT domain-containing protein</fullName>
    </submittedName>
</protein>
<dbReference type="InterPro" id="IPR036844">
    <property type="entry name" value="Hint_dom_sf"/>
</dbReference>
<reference evidence="2" key="1">
    <citation type="journal article" date="2014" name="Int. J. Syst. Evol. Microbiol.">
        <title>Complete genome of a new Firmicutes species belonging to the dominant human colonic microbiota ('Ruminococcus bicirculans') reveals two chromosomes and a selective capacity to utilize plant glucans.</title>
        <authorList>
            <consortium name="NISC Comparative Sequencing Program"/>
            <person name="Wegmann U."/>
            <person name="Louis P."/>
            <person name="Goesmann A."/>
            <person name="Henrissat B."/>
            <person name="Duncan S.H."/>
            <person name="Flint H.J."/>
        </authorList>
    </citation>
    <scope>NUCLEOTIDE SEQUENCE</scope>
    <source>
        <strain evidence="2">NBRC 112440</strain>
    </source>
</reference>
<gene>
    <name evidence="1" type="ORF">ACFP81_14645</name>
    <name evidence="2" type="ORF">ACFP81_15050</name>
</gene>
<organism evidence="2 3">
    <name type="scientific">Deinococcus lacus</name>
    <dbReference type="NCBI Taxonomy" id="392561"/>
    <lineage>
        <taxon>Bacteria</taxon>
        <taxon>Thermotogati</taxon>
        <taxon>Deinococcota</taxon>
        <taxon>Deinococci</taxon>
        <taxon>Deinococcales</taxon>
        <taxon>Deinococcaceae</taxon>
        <taxon>Deinococcus</taxon>
    </lineage>
</organism>
<reference evidence="2" key="3">
    <citation type="submission" date="2024-09" db="EMBL/GenBank/DDBJ databases">
        <authorList>
            <person name="Sun Q."/>
            <person name="Mori K."/>
        </authorList>
    </citation>
    <scope>NUCLEOTIDE SEQUENCE</scope>
    <source>
        <strain evidence="2">NBRC 112440</strain>
    </source>
</reference>
<dbReference type="Proteomes" id="UP001596297">
    <property type="component" value="Unassembled WGS sequence"/>
</dbReference>
<keyword evidence="3" id="KW-1185">Reference proteome</keyword>
<proteinExistence type="predicted"/>
<dbReference type="RefSeq" id="WP_380084205.1">
    <property type="nucleotide sequence ID" value="NZ_JBHSWD010000006.1"/>
</dbReference>
<dbReference type="InterPro" id="IPR030934">
    <property type="entry name" value="Intein_C"/>
</dbReference>
<dbReference type="SUPFAM" id="SSF51294">
    <property type="entry name" value="Hedgehog/intein (Hint) domain"/>
    <property type="match status" value="1"/>
</dbReference>
<accession>A0ABW1YHX2</accession>
<dbReference type="Gene3D" id="2.170.16.10">
    <property type="entry name" value="Hedgehog/Intein (Hint) domain"/>
    <property type="match status" value="1"/>
</dbReference>
<dbReference type="NCBIfam" id="TIGR01443">
    <property type="entry name" value="intein_Cterm"/>
    <property type="match status" value="1"/>
</dbReference>
<dbReference type="EMBL" id="JBHSWD010000006">
    <property type="protein sequence ID" value="MFC6593129.1"/>
    <property type="molecule type" value="Genomic_DNA"/>
</dbReference>
<sequence length="191" mass="20863">MTVKAGNGLRPRPVGHEELNERWVGAGHLQSGDKLKLADGREGSVINVTTQAKTQEMFNLTVAEAHTFYVGGNGWLVHNQTFPCLDTLVTSAQKLDLAVTNGLTKAGQALQKHANRSGTVFTKPKQENPSGYNALGLEILEEIVTNLNTKLVIWNHPNFGAVVEFINITKEGVRFELNGEMIGFLDPNAAW</sequence>
<evidence type="ECO:0000313" key="2">
    <source>
        <dbReference type="EMBL" id="MFC6593202.1"/>
    </source>
</evidence>
<comment type="caution">
    <text evidence="2">The sequence shown here is derived from an EMBL/GenBank/DDBJ whole genome shotgun (WGS) entry which is preliminary data.</text>
</comment>
<evidence type="ECO:0000313" key="1">
    <source>
        <dbReference type="EMBL" id="MFC6593129.1"/>
    </source>
</evidence>
<dbReference type="Pfam" id="PF07591">
    <property type="entry name" value="PT-HINT"/>
    <property type="match status" value="1"/>
</dbReference>